<reference evidence="2 3" key="1">
    <citation type="submission" date="2014-10" db="EMBL/GenBank/DDBJ databases">
        <title>Draft genome of the hookworm Ancylostoma caninum.</title>
        <authorList>
            <person name="Mitreva M."/>
        </authorList>
    </citation>
    <scope>NUCLEOTIDE SEQUENCE [LARGE SCALE GENOMIC DNA]</scope>
    <source>
        <strain evidence="2 3">Baltimore</strain>
    </source>
</reference>
<dbReference type="Proteomes" id="UP000252519">
    <property type="component" value="Unassembled WGS sequence"/>
</dbReference>
<sequence>MEEQRRHHQHRPQRAQLAMDEKAVVDEEDEEVHELRELFKREDDVISRMSAMSRRSNQTEDLADFDDNISTIVLDHYLPLSRSSRTFFFSGKNKNTQYLSENEC</sequence>
<organism evidence="2 3">
    <name type="scientific">Ancylostoma caninum</name>
    <name type="common">Dog hookworm</name>
    <dbReference type="NCBI Taxonomy" id="29170"/>
    <lineage>
        <taxon>Eukaryota</taxon>
        <taxon>Metazoa</taxon>
        <taxon>Ecdysozoa</taxon>
        <taxon>Nematoda</taxon>
        <taxon>Chromadorea</taxon>
        <taxon>Rhabditida</taxon>
        <taxon>Rhabditina</taxon>
        <taxon>Rhabditomorpha</taxon>
        <taxon>Strongyloidea</taxon>
        <taxon>Ancylostomatidae</taxon>
        <taxon>Ancylostomatinae</taxon>
        <taxon>Ancylostoma</taxon>
    </lineage>
</organism>
<dbReference type="OrthoDB" id="5866962at2759"/>
<dbReference type="AlphaFoldDB" id="A0A368FHE7"/>
<dbReference type="EMBL" id="JOJR01001563">
    <property type="protein sequence ID" value="RCN30409.1"/>
    <property type="molecule type" value="Genomic_DNA"/>
</dbReference>
<name>A0A368FHE7_ANCCA</name>
<evidence type="ECO:0000313" key="2">
    <source>
        <dbReference type="EMBL" id="RCN30409.1"/>
    </source>
</evidence>
<gene>
    <name evidence="2" type="ORF">ANCCAN_23819</name>
</gene>
<dbReference type="STRING" id="29170.A0A368FHE7"/>
<accession>A0A368FHE7</accession>
<protein>
    <submittedName>
        <fullName evidence="2">Uncharacterized protein</fullName>
    </submittedName>
</protein>
<evidence type="ECO:0000256" key="1">
    <source>
        <dbReference type="SAM" id="MobiDB-lite"/>
    </source>
</evidence>
<keyword evidence="3" id="KW-1185">Reference proteome</keyword>
<feature type="compositionally biased region" description="Basic residues" evidence="1">
    <location>
        <begin position="1"/>
        <end position="13"/>
    </location>
</feature>
<comment type="caution">
    <text evidence="2">The sequence shown here is derived from an EMBL/GenBank/DDBJ whole genome shotgun (WGS) entry which is preliminary data.</text>
</comment>
<feature type="region of interest" description="Disordered" evidence="1">
    <location>
        <begin position="1"/>
        <end position="22"/>
    </location>
</feature>
<evidence type="ECO:0000313" key="3">
    <source>
        <dbReference type="Proteomes" id="UP000252519"/>
    </source>
</evidence>
<proteinExistence type="predicted"/>